<proteinExistence type="predicted"/>
<accession>A0ABM8BBX1</accession>
<dbReference type="SUPFAM" id="SSF75471">
    <property type="entry name" value="YhbY-like"/>
    <property type="match status" value="1"/>
</dbReference>
<dbReference type="Gene3D" id="3.30.110.60">
    <property type="entry name" value="YhbY-like"/>
    <property type="match status" value="1"/>
</dbReference>
<gene>
    <name evidence="4" type="ORF">KIMH_05280</name>
</gene>
<reference evidence="4 5" key="1">
    <citation type="journal article" date="2023" name="Microbiol. Spectr.">
        <title>Symbiosis of Carpenter Bees with Uncharacterized Lactic Acid Bacteria Showing NAD Auxotrophy.</title>
        <authorList>
            <person name="Kawasaki S."/>
            <person name="Ozawa K."/>
            <person name="Mori T."/>
            <person name="Yamamoto A."/>
            <person name="Ito M."/>
            <person name="Ohkuma M."/>
            <person name="Sakamoto M."/>
            <person name="Matsutani M."/>
        </authorList>
    </citation>
    <scope>NUCLEOTIDE SEQUENCE [LARGE SCALE GENOMIC DNA]</scope>
    <source>
        <strain evidence="4 5">KimH</strain>
    </source>
</reference>
<evidence type="ECO:0000313" key="4">
    <source>
        <dbReference type="EMBL" id="BDR54417.1"/>
    </source>
</evidence>
<evidence type="ECO:0000256" key="2">
    <source>
        <dbReference type="PROSITE-ProRule" id="PRU00626"/>
    </source>
</evidence>
<dbReference type="EMBL" id="AP026800">
    <property type="protein sequence ID" value="BDR54417.1"/>
    <property type="molecule type" value="Genomic_DNA"/>
</dbReference>
<dbReference type="PROSITE" id="PS51295">
    <property type="entry name" value="CRM"/>
    <property type="match status" value="1"/>
</dbReference>
<organism evidence="4 5">
    <name type="scientific">Bombiscardovia apis</name>
    <dbReference type="NCBI Taxonomy" id="2932182"/>
    <lineage>
        <taxon>Bacteria</taxon>
        <taxon>Bacillati</taxon>
        <taxon>Actinomycetota</taxon>
        <taxon>Actinomycetes</taxon>
        <taxon>Bifidobacteriales</taxon>
        <taxon>Bifidobacteriaceae</taxon>
        <taxon>Bombiscardovia</taxon>
    </lineage>
</organism>
<dbReference type="InterPro" id="IPR051925">
    <property type="entry name" value="RNA-binding_domain"/>
</dbReference>
<dbReference type="InterPro" id="IPR001890">
    <property type="entry name" value="RNA-binding_CRM"/>
</dbReference>
<evidence type="ECO:0000313" key="5">
    <source>
        <dbReference type="Proteomes" id="UP001321748"/>
    </source>
</evidence>
<dbReference type="SMART" id="SM01103">
    <property type="entry name" value="CRS1_YhbY"/>
    <property type="match status" value="1"/>
</dbReference>
<name>A0ABM8BBX1_9BIFI</name>
<dbReference type="PANTHER" id="PTHR40065">
    <property type="entry name" value="RNA-BINDING PROTEIN YHBY"/>
    <property type="match status" value="1"/>
</dbReference>
<dbReference type="InterPro" id="IPR035920">
    <property type="entry name" value="YhbY-like_sf"/>
</dbReference>
<sequence length="125" mass="13557">MLVSKLARGSGRARLWQESWKARIMVLAKKQVKQLRGLANGISPSLWIGKEGVSEAAAKQASQTLDAHELIKCVVQDGSPVDAREAGEALAAQLNAELVQVIGRRFVLFRASSKEGIKPIQLVRA</sequence>
<keyword evidence="1 2" id="KW-0694">RNA-binding</keyword>
<feature type="domain" description="CRM" evidence="3">
    <location>
        <begin position="25"/>
        <end position="121"/>
    </location>
</feature>
<keyword evidence="5" id="KW-1185">Reference proteome</keyword>
<dbReference type="PANTHER" id="PTHR40065:SF3">
    <property type="entry name" value="RNA-BINDING PROTEIN YHBY"/>
    <property type="match status" value="1"/>
</dbReference>
<protein>
    <submittedName>
        <fullName evidence="4">RNA-binding protein</fullName>
    </submittedName>
</protein>
<evidence type="ECO:0000256" key="1">
    <source>
        <dbReference type="ARBA" id="ARBA00022884"/>
    </source>
</evidence>
<dbReference type="Proteomes" id="UP001321748">
    <property type="component" value="Chromosome"/>
</dbReference>
<evidence type="ECO:0000259" key="3">
    <source>
        <dbReference type="PROSITE" id="PS51295"/>
    </source>
</evidence>
<dbReference type="Pfam" id="PF01985">
    <property type="entry name" value="CRS1_YhbY"/>
    <property type="match status" value="1"/>
</dbReference>